<dbReference type="Proteomes" id="UP000186720">
    <property type="component" value="Unassembled WGS sequence"/>
</dbReference>
<sequence length="229" mass="26711">MENPQNTKTIPNRLFVLKSPFDIVRNQYDIVINDGIRDGKIIVPDDKELCIRLYDKIYMNNDPGFDLSECLDYHFTHSDNKEYFLRYVKEALIMQHSDWPSNAYEEYRHKQALEWFANNITNAHLNTSVEDAPEKLSHRILLLYELGIVDFLSKEYFNSQQNDRNSTDFAKIIAVIINEDDKVETIRKAISGMNTGNKSDIVTSTATKKVGTFLSNFNIKLKRLKRSNY</sequence>
<dbReference type="RefSeq" id="WP_074487666.1">
    <property type="nucleotide sequence ID" value="NZ_FPAM01000001.1"/>
</dbReference>
<comment type="caution">
    <text evidence="1">The sequence shown here is derived from an EMBL/GenBank/DDBJ whole genome shotgun (WGS) entry which is preliminary data.</text>
</comment>
<dbReference type="EMBL" id="MPPL01000001">
    <property type="protein sequence ID" value="OKS84913.1"/>
    <property type="molecule type" value="Genomic_DNA"/>
</dbReference>
<evidence type="ECO:0000313" key="2">
    <source>
        <dbReference type="Proteomes" id="UP000186720"/>
    </source>
</evidence>
<reference evidence="1 2" key="1">
    <citation type="submission" date="2016-11" db="EMBL/GenBank/DDBJ databases">
        <title>Whole Genome Sequencing of Mucilaginibacter polytrichastri RG4-7(T) isolated from the moss sample.</title>
        <authorList>
            <person name="Li Y."/>
        </authorList>
    </citation>
    <scope>NUCLEOTIDE SEQUENCE [LARGE SCALE GENOMIC DNA]</scope>
    <source>
        <strain evidence="1 2">RG4-7</strain>
    </source>
</reference>
<gene>
    <name evidence="1" type="ORF">RG47T_0351</name>
</gene>
<keyword evidence="2" id="KW-1185">Reference proteome</keyword>
<dbReference type="AlphaFoldDB" id="A0A1Q5ZT46"/>
<accession>A0A1Q5ZT46</accession>
<organism evidence="1 2">
    <name type="scientific">Mucilaginibacter polytrichastri</name>
    <dbReference type="NCBI Taxonomy" id="1302689"/>
    <lineage>
        <taxon>Bacteria</taxon>
        <taxon>Pseudomonadati</taxon>
        <taxon>Bacteroidota</taxon>
        <taxon>Sphingobacteriia</taxon>
        <taxon>Sphingobacteriales</taxon>
        <taxon>Sphingobacteriaceae</taxon>
        <taxon>Mucilaginibacter</taxon>
    </lineage>
</organism>
<name>A0A1Q5ZT46_9SPHI</name>
<proteinExistence type="predicted"/>
<evidence type="ECO:0000313" key="1">
    <source>
        <dbReference type="EMBL" id="OKS84913.1"/>
    </source>
</evidence>
<protein>
    <submittedName>
        <fullName evidence="1">Uncharacterized protein</fullName>
    </submittedName>
</protein>